<organism evidence="4 5">
    <name type="scientific">Actinoplanes missouriensis (strain ATCC 14538 / DSM 43046 / CBS 188.64 / JCM 3121 / NBRC 102363 / NCIMB 12654 / NRRL B-3342 / UNCC 431)</name>
    <dbReference type="NCBI Taxonomy" id="512565"/>
    <lineage>
        <taxon>Bacteria</taxon>
        <taxon>Bacillati</taxon>
        <taxon>Actinomycetota</taxon>
        <taxon>Actinomycetes</taxon>
        <taxon>Micromonosporales</taxon>
        <taxon>Micromonosporaceae</taxon>
        <taxon>Actinoplanes</taxon>
    </lineage>
</organism>
<keyword evidence="2" id="KW-0472">Membrane</keyword>
<evidence type="ECO:0000256" key="1">
    <source>
        <dbReference type="SAM" id="MobiDB-lite"/>
    </source>
</evidence>
<evidence type="ECO:0000313" key="4">
    <source>
        <dbReference type="EMBL" id="BAL85846.1"/>
    </source>
</evidence>
<dbReference type="HOGENOM" id="CLU_102484_4_1_11"/>
<dbReference type="KEGG" id="ams:AMIS_6260"/>
<dbReference type="PANTHER" id="PTHR40763:SF4">
    <property type="entry name" value="DUF1707 DOMAIN-CONTAINING PROTEIN"/>
    <property type="match status" value="1"/>
</dbReference>
<feature type="transmembrane region" description="Helical" evidence="2">
    <location>
        <begin position="106"/>
        <end position="123"/>
    </location>
</feature>
<evidence type="ECO:0000259" key="3">
    <source>
        <dbReference type="Pfam" id="PF08044"/>
    </source>
</evidence>
<feature type="transmembrane region" description="Helical" evidence="2">
    <location>
        <begin position="129"/>
        <end position="147"/>
    </location>
</feature>
<name>I0GYK9_ACTM4</name>
<dbReference type="Proteomes" id="UP000007882">
    <property type="component" value="Chromosome"/>
</dbReference>
<accession>I0GYK9</accession>
<keyword evidence="2" id="KW-0812">Transmembrane</keyword>
<feature type="compositionally biased region" description="Basic and acidic residues" evidence="1">
    <location>
        <begin position="15"/>
        <end position="24"/>
    </location>
</feature>
<proteinExistence type="predicted"/>
<gene>
    <name evidence="4" type="ordered locus">AMIS_6260</name>
</gene>
<reference evidence="4 5" key="1">
    <citation type="submission" date="2012-02" db="EMBL/GenBank/DDBJ databases">
        <title>Complete genome sequence of Actinoplanes missouriensis 431 (= NBRC 102363).</title>
        <authorList>
            <person name="Ohnishi Y."/>
            <person name="Ishikawa J."/>
            <person name="Sekine M."/>
            <person name="Hosoyama A."/>
            <person name="Harada T."/>
            <person name="Narita H."/>
            <person name="Hata T."/>
            <person name="Konno Y."/>
            <person name="Tutikane K."/>
            <person name="Fujita N."/>
            <person name="Horinouchi S."/>
            <person name="Hayakawa M."/>
        </authorList>
    </citation>
    <scope>NUCLEOTIDE SEQUENCE [LARGE SCALE GENOMIC DNA]</scope>
    <source>
        <strain evidence="5">ATCC 14538 / DSM 43046 / CBS 188.64 / JCM 3121 / NBRC 102363 / NCIMB 12654 / NRRL B-3342 / UNCC 431</strain>
    </source>
</reference>
<dbReference type="EMBL" id="AP012319">
    <property type="protein sequence ID" value="BAL85846.1"/>
    <property type="molecule type" value="Genomic_DNA"/>
</dbReference>
<keyword evidence="5" id="KW-1185">Reference proteome</keyword>
<dbReference type="PATRIC" id="fig|512565.3.peg.628"/>
<evidence type="ECO:0000313" key="5">
    <source>
        <dbReference type="Proteomes" id="UP000007882"/>
    </source>
</evidence>
<feature type="domain" description="DUF1707" evidence="3">
    <location>
        <begin position="17"/>
        <end position="69"/>
    </location>
</feature>
<feature type="region of interest" description="Disordered" evidence="1">
    <location>
        <begin position="72"/>
        <end position="92"/>
    </location>
</feature>
<dbReference type="eggNOG" id="COG1008">
    <property type="taxonomic scope" value="Bacteria"/>
</dbReference>
<sequence length="155" mass="16776">MNWTPAGMLGSMGREGMRAGDADRQQVADQLKKALDEGRLDLGEYDERIQRAYGARTFADFDGLLDDLPGTVPVQKSQIQPAPPAPGAPVSAAAEAHGRRSGVQPAIGLFLLCTVIWGISSLASGEAYYFWPAWVLIPVAFAVLARLGDRDKRRH</sequence>
<feature type="region of interest" description="Disordered" evidence="1">
    <location>
        <begin position="1"/>
        <end position="24"/>
    </location>
</feature>
<dbReference type="PANTHER" id="PTHR40763">
    <property type="entry name" value="MEMBRANE PROTEIN-RELATED"/>
    <property type="match status" value="1"/>
</dbReference>
<dbReference type="AlphaFoldDB" id="I0GYK9"/>
<protein>
    <recommendedName>
        <fullName evidence="3">DUF1707 domain-containing protein</fullName>
    </recommendedName>
</protein>
<keyword evidence="2" id="KW-1133">Transmembrane helix</keyword>
<dbReference type="InterPro" id="IPR012551">
    <property type="entry name" value="DUF1707_SHOCT-like"/>
</dbReference>
<evidence type="ECO:0000256" key="2">
    <source>
        <dbReference type="SAM" id="Phobius"/>
    </source>
</evidence>
<dbReference type="Pfam" id="PF08044">
    <property type="entry name" value="DUF1707"/>
    <property type="match status" value="1"/>
</dbReference>
<dbReference type="STRING" id="512565.AMIS_6260"/>